<evidence type="ECO:0000313" key="2">
    <source>
        <dbReference type="Proteomes" id="UP000692954"/>
    </source>
</evidence>
<proteinExistence type="predicted"/>
<protein>
    <submittedName>
        <fullName evidence="1">Uncharacterized protein</fullName>
    </submittedName>
</protein>
<reference evidence="1" key="1">
    <citation type="submission" date="2021-01" db="EMBL/GenBank/DDBJ databases">
        <authorList>
            <consortium name="Genoscope - CEA"/>
            <person name="William W."/>
        </authorList>
    </citation>
    <scope>NUCLEOTIDE SEQUENCE</scope>
</reference>
<accession>A0A8S1QA24</accession>
<dbReference type="AlphaFoldDB" id="A0A8S1QA24"/>
<gene>
    <name evidence="1" type="ORF">PSON_ATCC_30995.1.T0990122</name>
</gene>
<dbReference type="EMBL" id="CAJJDN010000099">
    <property type="protein sequence ID" value="CAD8111917.1"/>
    <property type="molecule type" value="Genomic_DNA"/>
</dbReference>
<comment type="caution">
    <text evidence="1">The sequence shown here is derived from an EMBL/GenBank/DDBJ whole genome shotgun (WGS) entry which is preliminary data.</text>
</comment>
<keyword evidence="2" id="KW-1185">Reference proteome</keyword>
<name>A0A8S1QA24_9CILI</name>
<dbReference type="Proteomes" id="UP000692954">
    <property type="component" value="Unassembled WGS sequence"/>
</dbReference>
<evidence type="ECO:0000313" key="1">
    <source>
        <dbReference type="EMBL" id="CAD8111917.1"/>
    </source>
</evidence>
<organism evidence="1 2">
    <name type="scientific">Paramecium sonneborni</name>
    <dbReference type="NCBI Taxonomy" id="65129"/>
    <lineage>
        <taxon>Eukaryota</taxon>
        <taxon>Sar</taxon>
        <taxon>Alveolata</taxon>
        <taxon>Ciliophora</taxon>
        <taxon>Intramacronucleata</taxon>
        <taxon>Oligohymenophorea</taxon>
        <taxon>Peniculida</taxon>
        <taxon>Parameciidae</taxon>
        <taxon>Paramecium</taxon>
    </lineage>
</organism>
<sequence>MGQNIEIDKNIHKENFHLMSTFTAKRSQMIIQNILLLKKNNQIIRQSLYKMIQAYFSKVELDDTKGYEDIKQAIRKLVEWPLKYPEQFKKIRNQRNFDLWSFLNVHNYITYVSSVFSFYSNQIVLIYLLNIIKICHNYCYYKYIRFQ</sequence>